<sequence length="99" mass="11588">MKKGKLGVIELLEKYQGGNVILEFHGEDFKSHAIIRKMEILEIKRKYIKLQSQEDLSTSDILLDESASFKILKHLQKEIVIEIHQNGKELFTYKMTLKK</sequence>
<protein>
    <submittedName>
        <fullName evidence="1">Uncharacterized protein</fullName>
    </submittedName>
</protein>
<dbReference type="EMBL" id="AHEV01000046">
    <property type="protein sequence ID" value="EJR30617.1"/>
    <property type="molecule type" value="Genomic_DNA"/>
</dbReference>
<evidence type="ECO:0000313" key="1">
    <source>
        <dbReference type="EMBL" id="EJR30617.1"/>
    </source>
</evidence>
<proteinExistence type="predicted"/>
<dbReference type="RefSeq" id="WP_002169645.1">
    <property type="nucleotide sequence ID" value="NZ_JH792252.1"/>
</dbReference>
<organism evidence="1 2">
    <name type="scientific">Bacillus mycoides</name>
    <dbReference type="NCBI Taxonomy" id="1405"/>
    <lineage>
        <taxon>Bacteria</taxon>
        <taxon>Bacillati</taxon>
        <taxon>Bacillota</taxon>
        <taxon>Bacilli</taxon>
        <taxon>Bacillales</taxon>
        <taxon>Bacillaceae</taxon>
        <taxon>Bacillus</taxon>
        <taxon>Bacillus cereus group</taxon>
    </lineage>
</organism>
<evidence type="ECO:0000313" key="2">
    <source>
        <dbReference type="Proteomes" id="UP000006976"/>
    </source>
</evidence>
<comment type="caution">
    <text evidence="1">The sequence shown here is derived from an EMBL/GenBank/DDBJ whole genome shotgun (WGS) entry which is preliminary data.</text>
</comment>
<dbReference type="Proteomes" id="UP000006976">
    <property type="component" value="Unassembled WGS sequence"/>
</dbReference>
<dbReference type="AlphaFoldDB" id="A0ABC9QVM5"/>
<accession>A0ABC9QVM5</accession>
<gene>
    <name evidence="1" type="ORF">III_05565</name>
</gene>
<reference evidence="1 2" key="1">
    <citation type="submission" date="2012-04" db="EMBL/GenBank/DDBJ databases">
        <title>The Genome Sequence of Bacillus cereus VD078.</title>
        <authorList>
            <consortium name="The Broad Institute Genome Sequencing Platform"/>
            <consortium name="The Broad Institute Genome Sequencing Center for Infectious Disease"/>
            <person name="Feldgarden M."/>
            <person name="Van der Auwera G.A."/>
            <person name="Mahillon J."/>
            <person name="Duprez V."/>
            <person name="Timmery S."/>
            <person name="Mattelet C."/>
            <person name="Dierick K."/>
            <person name="Sun M."/>
            <person name="Yu Z."/>
            <person name="Zhu L."/>
            <person name="Hu X."/>
            <person name="Shank E.B."/>
            <person name="Swiecicka I."/>
            <person name="Hansen B.M."/>
            <person name="Andrup L."/>
            <person name="Young S.K."/>
            <person name="Zeng Q."/>
            <person name="Gargeya S."/>
            <person name="Fitzgerald M."/>
            <person name="Haas B."/>
            <person name="Abouelleil A."/>
            <person name="Alvarado L."/>
            <person name="Arachchi H.M."/>
            <person name="Berlin A."/>
            <person name="Chapman S.B."/>
            <person name="Goldberg J."/>
            <person name="Griggs A."/>
            <person name="Gujja S."/>
            <person name="Hansen M."/>
            <person name="Howarth C."/>
            <person name="Imamovic A."/>
            <person name="Larimer J."/>
            <person name="McCowen C."/>
            <person name="Montmayeur A."/>
            <person name="Murphy C."/>
            <person name="Neiman D."/>
            <person name="Pearson M."/>
            <person name="Priest M."/>
            <person name="Roberts A."/>
            <person name="Saif S."/>
            <person name="Shea T."/>
            <person name="Sisk P."/>
            <person name="Sykes S."/>
            <person name="Wortman J."/>
            <person name="Nusbaum C."/>
            <person name="Birren B."/>
        </authorList>
    </citation>
    <scope>NUCLEOTIDE SEQUENCE [LARGE SCALE GENOMIC DNA]</scope>
    <source>
        <strain evidence="1 2">VD078</strain>
    </source>
</reference>
<name>A0ABC9QVM5_BACMY</name>